<organism evidence="13 14">
    <name type="scientific">Chryseobacterium endophyticum</name>
    <dbReference type="NCBI Taxonomy" id="1854762"/>
    <lineage>
        <taxon>Bacteria</taxon>
        <taxon>Pseudomonadati</taxon>
        <taxon>Bacteroidota</taxon>
        <taxon>Flavobacteriia</taxon>
        <taxon>Flavobacteriales</taxon>
        <taxon>Weeksellaceae</taxon>
        <taxon>Chryseobacterium group</taxon>
        <taxon>Chryseobacterium</taxon>
    </lineage>
</organism>
<evidence type="ECO:0000256" key="10">
    <source>
        <dbReference type="ARBA" id="ARBA00023136"/>
    </source>
</evidence>
<evidence type="ECO:0000256" key="9">
    <source>
        <dbReference type="ARBA" id="ARBA00023010"/>
    </source>
</evidence>
<feature type="compositionally biased region" description="Basic and acidic residues" evidence="11">
    <location>
        <begin position="103"/>
        <end position="112"/>
    </location>
</feature>
<dbReference type="PANTHER" id="PTHR33909">
    <property type="entry name" value="SEC TRANSLOCON ACCESSORY COMPLEX SUBUNIT YAJC"/>
    <property type="match status" value="1"/>
</dbReference>
<feature type="transmembrane region" description="Helical" evidence="12">
    <location>
        <begin position="17"/>
        <end position="35"/>
    </location>
</feature>
<dbReference type="GO" id="GO:0015031">
    <property type="term" value="P:protein transport"/>
    <property type="evidence" value="ECO:0007669"/>
    <property type="project" value="UniProtKB-KW"/>
</dbReference>
<evidence type="ECO:0000256" key="8">
    <source>
        <dbReference type="ARBA" id="ARBA00022989"/>
    </source>
</evidence>
<keyword evidence="6 12" id="KW-0812">Transmembrane</keyword>
<feature type="region of interest" description="Disordered" evidence="11">
    <location>
        <begin position="103"/>
        <end position="128"/>
    </location>
</feature>
<evidence type="ECO:0000313" key="13">
    <source>
        <dbReference type="EMBL" id="XAO74501.1"/>
    </source>
</evidence>
<keyword evidence="5" id="KW-1003">Cell membrane</keyword>
<evidence type="ECO:0000313" key="14">
    <source>
        <dbReference type="Proteomes" id="UP001463665"/>
    </source>
</evidence>
<dbReference type="EMBL" id="CP154834">
    <property type="protein sequence ID" value="XAO74501.1"/>
    <property type="molecule type" value="Genomic_DNA"/>
</dbReference>
<keyword evidence="8 12" id="KW-1133">Transmembrane helix</keyword>
<dbReference type="PANTHER" id="PTHR33909:SF1">
    <property type="entry name" value="SEC TRANSLOCON ACCESSORY COMPLEX SUBUNIT YAJC"/>
    <property type="match status" value="1"/>
</dbReference>
<sequence>MNLLSIFLQAPAQGGNSMMLIMMGVMFVGFYFLMIRPQMKKQKQEKNFQESLKVGTRVVLTSGLHGRIAQVQDDGFVIETLSGKLKFEKAAVSREFTENRFGDKAKTAEKAAEKKKRRKRNRPREKIISRFKISVSAG</sequence>
<dbReference type="AlphaFoldDB" id="A0AAU6WQ05"/>
<dbReference type="RefSeq" id="WP_345766601.1">
    <property type="nucleotide sequence ID" value="NZ_CP154834.1"/>
</dbReference>
<evidence type="ECO:0000256" key="2">
    <source>
        <dbReference type="ARBA" id="ARBA00006742"/>
    </source>
</evidence>
<gene>
    <name evidence="13" type="primary">yajC</name>
    <name evidence="13" type="ORF">AAFP95_23510</name>
</gene>
<reference evidence="13 14" key="1">
    <citation type="submission" date="2024-04" db="EMBL/GenBank/DDBJ databases">
        <title>Genome sequencing and assembly of rice foliar adapted Chryseobacterium endophyticum OsEnb-ALM-A6.</title>
        <authorList>
            <person name="Kumar S."/>
            <person name="Javed M."/>
            <person name="Chouhan V."/>
            <person name="Charishma K."/>
            <person name="Patel A."/>
            <person name="Kumar M."/>
            <person name="Sahu K.P."/>
            <person name="Kumar A."/>
        </authorList>
    </citation>
    <scope>NUCLEOTIDE SEQUENCE [LARGE SCALE GENOMIC DNA]</scope>
    <source>
        <strain evidence="13 14">OsEnb-ALM-A6</strain>
    </source>
</reference>
<feature type="compositionally biased region" description="Basic residues" evidence="11">
    <location>
        <begin position="113"/>
        <end position="123"/>
    </location>
</feature>
<dbReference type="SMART" id="SM01323">
    <property type="entry name" value="YajC"/>
    <property type="match status" value="1"/>
</dbReference>
<keyword evidence="4" id="KW-0813">Transport</keyword>
<evidence type="ECO:0000256" key="1">
    <source>
        <dbReference type="ARBA" id="ARBA00004162"/>
    </source>
</evidence>
<evidence type="ECO:0000256" key="5">
    <source>
        <dbReference type="ARBA" id="ARBA00022475"/>
    </source>
</evidence>
<proteinExistence type="inferred from homology"/>
<evidence type="ECO:0000256" key="4">
    <source>
        <dbReference type="ARBA" id="ARBA00022448"/>
    </source>
</evidence>
<evidence type="ECO:0000256" key="6">
    <source>
        <dbReference type="ARBA" id="ARBA00022692"/>
    </source>
</evidence>
<evidence type="ECO:0000256" key="3">
    <source>
        <dbReference type="ARBA" id="ARBA00014962"/>
    </source>
</evidence>
<dbReference type="NCBIfam" id="TIGR00739">
    <property type="entry name" value="yajC"/>
    <property type="match status" value="1"/>
</dbReference>
<keyword evidence="7" id="KW-0653">Protein transport</keyword>
<keyword evidence="10 12" id="KW-0472">Membrane</keyword>
<evidence type="ECO:0000256" key="12">
    <source>
        <dbReference type="SAM" id="Phobius"/>
    </source>
</evidence>
<evidence type="ECO:0000256" key="11">
    <source>
        <dbReference type="SAM" id="MobiDB-lite"/>
    </source>
</evidence>
<keyword evidence="14" id="KW-1185">Reference proteome</keyword>
<evidence type="ECO:0000256" key="7">
    <source>
        <dbReference type="ARBA" id="ARBA00022927"/>
    </source>
</evidence>
<dbReference type="Proteomes" id="UP001463665">
    <property type="component" value="Chromosome"/>
</dbReference>
<dbReference type="PRINTS" id="PR01853">
    <property type="entry name" value="YAJCTRNLCASE"/>
</dbReference>
<keyword evidence="9" id="KW-0811">Translocation</keyword>
<dbReference type="GO" id="GO:0005886">
    <property type="term" value="C:plasma membrane"/>
    <property type="evidence" value="ECO:0007669"/>
    <property type="project" value="UniProtKB-SubCell"/>
</dbReference>
<accession>A0AAU6WQ05</accession>
<dbReference type="InterPro" id="IPR003849">
    <property type="entry name" value="Preprotein_translocase_YajC"/>
</dbReference>
<comment type="similarity">
    <text evidence="2">Belongs to the YajC family.</text>
</comment>
<comment type="subcellular location">
    <subcellularLocation>
        <location evidence="1">Cell membrane</location>
        <topology evidence="1">Single-pass membrane protein</topology>
    </subcellularLocation>
</comment>
<name>A0AAU6WQ05_9FLAO</name>
<dbReference type="Pfam" id="PF02699">
    <property type="entry name" value="YajC"/>
    <property type="match status" value="1"/>
</dbReference>
<protein>
    <recommendedName>
        <fullName evidence="3">Sec translocon accessory complex subunit YajC</fullName>
    </recommendedName>
</protein>